<accession>A0A183NNI3</accession>
<dbReference type="Proteomes" id="UP000269396">
    <property type="component" value="Unassembled WGS sequence"/>
</dbReference>
<keyword evidence="3" id="KW-1185">Reference proteome</keyword>
<sequence>NSYQTLQTRQHPNLQNISSFNRIITGDFRNTNNNNNYIINNSNNDSMKRSMTQYNHQYKNGQYTPLVDMNNQRHMLERLHLIQASQPNLCIGFKGDEDDVVEDEEEEGNSNDIESNINNNSLIADDCHSFGHIHKKESFTRQERAFSLTNLIPQKAEILSFNEYNNSDEHRNNNTTNHTNEYHKSKNCMKYESSSPPVNTLIQHGEKEQHRPQHERIVLINNKISRLKQNTTPTTLPSINTSTSNTNQCIKLKSSQSKHTTDDITNNPNSITTSGSNNNSYCTVSFV</sequence>
<dbReference type="AlphaFoldDB" id="A0A183NNI3"/>
<feature type="region of interest" description="Disordered" evidence="1">
    <location>
        <begin position="254"/>
        <end position="277"/>
    </location>
</feature>
<organism evidence="2 3">
    <name type="scientific">Schistosoma mattheei</name>
    <dbReference type="NCBI Taxonomy" id="31246"/>
    <lineage>
        <taxon>Eukaryota</taxon>
        <taxon>Metazoa</taxon>
        <taxon>Spiralia</taxon>
        <taxon>Lophotrochozoa</taxon>
        <taxon>Platyhelminthes</taxon>
        <taxon>Trematoda</taxon>
        <taxon>Digenea</taxon>
        <taxon>Strigeidida</taxon>
        <taxon>Schistosomatoidea</taxon>
        <taxon>Schistosomatidae</taxon>
        <taxon>Schistosoma</taxon>
    </lineage>
</organism>
<feature type="non-terminal residue" evidence="2">
    <location>
        <position position="1"/>
    </location>
</feature>
<protein>
    <submittedName>
        <fullName evidence="2">Uncharacterized protein</fullName>
    </submittedName>
</protein>
<feature type="compositionally biased region" description="Low complexity" evidence="1">
    <location>
        <begin position="263"/>
        <end position="277"/>
    </location>
</feature>
<evidence type="ECO:0000313" key="3">
    <source>
        <dbReference type="Proteomes" id="UP000269396"/>
    </source>
</evidence>
<reference evidence="2 3" key="1">
    <citation type="submission" date="2018-11" db="EMBL/GenBank/DDBJ databases">
        <authorList>
            <consortium name="Pathogen Informatics"/>
        </authorList>
    </citation>
    <scope>NUCLEOTIDE SEQUENCE [LARGE SCALE GENOMIC DNA]</scope>
    <source>
        <strain>Denwood</strain>
        <strain evidence="3">Zambia</strain>
    </source>
</reference>
<gene>
    <name evidence="2" type="ORF">SMTD_LOCUS3669</name>
</gene>
<name>A0A183NNI3_9TREM</name>
<dbReference type="EMBL" id="UZAL01007298">
    <property type="protein sequence ID" value="VDO97959.1"/>
    <property type="molecule type" value="Genomic_DNA"/>
</dbReference>
<evidence type="ECO:0000313" key="2">
    <source>
        <dbReference type="EMBL" id="VDO97959.1"/>
    </source>
</evidence>
<evidence type="ECO:0000256" key="1">
    <source>
        <dbReference type="SAM" id="MobiDB-lite"/>
    </source>
</evidence>
<proteinExistence type="predicted"/>